<reference evidence="1" key="1">
    <citation type="submission" date="2021-03" db="EMBL/GenBank/DDBJ databases">
        <authorList>
            <consortium name="Genoscope - CEA"/>
            <person name="William W."/>
        </authorList>
    </citation>
    <scope>NUCLEOTIDE SEQUENCE</scope>
    <source>
        <strain evidence="1">Doubled-haploid Pahang</strain>
    </source>
</reference>
<gene>
    <name evidence="1" type="ORF">GSMUA_138620.1</name>
</gene>
<dbReference type="AlphaFoldDB" id="A0A8D7A755"/>
<name>A0A8D7A755_MUSAM</name>
<accession>A0A8D7A755</accession>
<proteinExistence type="predicted"/>
<evidence type="ECO:0000313" key="1">
    <source>
        <dbReference type="EMBL" id="CAG1844067.1"/>
    </source>
</evidence>
<protein>
    <submittedName>
        <fullName evidence="1">(wild Malaysian banana) hypothetical protein</fullName>
    </submittedName>
</protein>
<dbReference type="EMBL" id="HG996469">
    <property type="protein sequence ID" value="CAG1844067.1"/>
    <property type="molecule type" value="Genomic_DNA"/>
</dbReference>
<sequence length="166" mass="17670">MSDSAMLMRGNWNSRLLAPSMSSHMELPGPQVLNHAASASSHTISDGCGVDSVVPDLLPMGLYSTDGVSAEVVVPPVIVSATADGVFDCLGSSCYWCCLDSSSPLLLPPPSPLQRKRLGKLSRAFSTLSLNASRSYARAASSSVSKVPSQRRVRFFGRRISTTHFP</sequence>
<organism evidence="1">
    <name type="scientific">Musa acuminata subsp. malaccensis</name>
    <name type="common">Wild banana</name>
    <name type="synonym">Musa malaccensis</name>
    <dbReference type="NCBI Taxonomy" id="214687"/>
    <lineage>
        <taxon>Eukaryota</taxon>
        <taxon>Viridiplantae</taxon>
        <taxon>Streptophyta</taxon>
        <taxon>Embryophyta</taxon>
        <taxon>Tracheophyta</taxon>
        <taxon>Spermatophyta</taxon>
        <taxon>Magnoliopsida</taxon>
        <taxon>Liliopsida</taxon>
        <taxon>Zingiberales</taxon>
        <taxon>Musaceae</taxon>
        <taxon>Musa</taxon>
    </lineage>
</organism>